<evidence type="ECO:0000313" key="4">
    <source>
        <dbReference type="Proteomes" id="UP000247409"/>
    </source>
</evidence>
<evidence type="ECO:0000259" key="2">
    <source>
        <dbReference type="Pfam" id="PF07987"/>
    </source>
</evidence>
<protein>
    <recommendedName>
        <fullName evidence="2">YncI copper-binding domain-containing protein</fullName>
    </recommendedName>
</protein>
<proteinExistence type="predicted"/>
<reference evidence="3 4" key="1">
    <citation type="journal article" date="2018" name="Mol. Biol. Evol.">
        <title>Analysis of the draft genome of the red seaweed Gracilariopsis chorda provides insights into genome size evolution in Rhodophyta.</title>
        <authorList>
            <person name="Lee J."/>
            <person name="Yang E.C."/>
            <person name="Graf L."/>
            <person name="Yang J.H."/>
            <person name="Qiu H."/>
            <person name="Zel Zion U."/>
            <person name="Chan C.X."/>
            <person name="Stephens T.G."/>
            <person name="Weber A.P.M."/>
            <person name="Boo G.H."/>
            <person name="Boo S.M."/>
            <person name="Kim K.M."/>
            <person name="Shin Y."/>
            <person name="Jung M."/>
            <person name="Lee S.J."/>
            <person name="Yim H.S."/>
            <person name="Lee J.H."/>
            <person name="Bhattacharya D."/>
            <person name="Yoon H.S."/>
        </authorList>
    </citation>
    <scope>NUCLEOTIDE SEQUENCE [LARGE SCALE GENOMIC DNA]</scope>
    <source>
        <strain evidence="3 4">SKKU-2015</strain>
        <tissue evidence="3">Whole body</tissue>
    </source>
</reference>
<dbReference type="Gene3D" id="2.60.40.2230">
    <property type="entry name" value="Uncharacterised protein YcnI-like PF07987, DUF1775"/>
    <property type="match status" value="1"/>
</dbReference>
<feature type="signal peptide" evidence="1">
    <location>
        <begin position="1"/>
        <end position="20"/>
    </location>
</feature>
<sequence>MTSMVVFCTALFVLLSAAYAHVSITPKEVPAGKSSIIQLRVSHDCGDETIGTTNFTVVLPSKMARVTVELDTAWNILIHKHAQDEDYVQSVTFLGFLPDGFYKLFAMRIRFPDEVGQKLYFRSYQDCHNQGTSLAWDEIPCDHNPDPRYPAPHVTVVNATESGH</sequence>
<dbReference type="Pfam" id="PF07987">
    <property type="entry name" value="DUF1775"/>
    <property type="match status" value="1"/>
</dbReference>
<keyword evidence="4" id="KW-1185">Reference proteome</keyword>
<dbReference type="EMBL" id="NBIV01000398">
    <property type="protein sequence ID" value="PXF39935.1"/>
    <property type="molecule type" value="Genomic_DNA"/>
</dbReference>
<comment type="caution">
    <text evidence="3">The sequence shown here is derived from an EMBL/GenBank/DDBJ whole genome shotgun (WGS) entry which is preliminary data.</text>
</comment>
<keyword evidence="1" id="KW-0732">Signal</keyword>
<dbReference type="Proteomes" id="UP000247409">
    <property type="component" value="Unassembled WGS sequence"/>
</dbReference>
<organism evidence="3 4">
    <name type="scientific">Gracilariopsis chorda</name>
    <dbReference type="NCBI Taxonomy" id="448386"/>
    <lineage>
        <taxon>Eukaryota</taxon>
        <taxon>Rhodophyta</taxon>
        <taxon>Florideophyceae</taxon>
        <taxon>Rhodymeniophycidae</taxon>
        <taxon>Gracilariales</taxon>
        <taxon>Gracilariaceae</taxon>
        <taxon>Gracilariopsis</taxon>
    </lineage>
</organism>
<feature type="chain" id="PRO_5016058396" description="YncI copper-binding domain-containing protein" evidence="1">
    <location>
        <begin position="21"/>
        <end position="164"/>
    </location>
</feature>
<evidence type="ECO:0000313" key="3">
    <source>
        <dbReference type="EMBL" id="PXF39935.1"/>
    </source>
</evidence>
<dbReference type="InterPro" id="IPR012533">
    <property type="entry name" value="YcnI-copper_dom"/>
</dbReference>
<dbReference type="AlphaFoldDB" id="A0A2V3ICW4"/>
<gene>
    <name evidence="3" type="ORF">BWQ96_10353</name>
</gene>
<dbReference type="OrthoDB" id="4234at2759"/>
<dbReference type="InterPro" id="IPR038507">
    <property type="entry name" value="YcnI-like_sf"/>
</dbReference>
<evidence type="ECO:0000256" key="1">
    <source>
        <dbReference type="SAM" id="SignalP"/>
    </source>
</evidence>
<accession>A0A2V3ICW4</accession>
<name>A0A2V3ICW4_9FLOR</name>
<feature type="domain" description="YncI copper-binding" evidence="2">
    <location>
        <begin position="21"/>
        <end position="156"/>
    </location>
</feature>